<reference evidence="1" key="1">
    <citation type="submission" date="2021-10" db="EMBL/GenBank/DDBJ databases">
        <title>Tropical sea cucumber genome reveals ecological adaptation and Cuvierian tubules defense mechanism.</title>
        <authorList>
            <person name="Chen T."/>
        </authorList>
    </citation>
    <scope>NUCLEOTIDE SEQUENCE</scope>
    <source>
        <strain evidence="1">Nanhai2018</strain>
        <tissue evidence="1">Muscle</tissue>
    </source>
</reference>
<gene>
    <name evidence="1" type="ORF">HOLleu_13687</name>
</gene>
<keyword evidence="2" id="KW-1185">Reference proteome</keyword>
<evidence type="ECO:0000313" key="1">
    <source>
        <dbReference type="EMBL" id="KAJ8039631.1"/>
    </source>
</evidence>
<accession>A0A9Q1HBX5</accession>
<name>A0A9Q1HBX5_HOLLE</name>
<dbReference type="AlphaFoldDB" id="A0A9Q1HBX5"/>
<evidence type="ECO:0000313" key="2">
    <source>
        <dbReference type="Proteomes" id="UP001152320"/>
    </source>
</evidence>
<proteinExistence type="predicted"/>
<sequence length="155" mass="16905">MLNGGPKVGARKNSQYTARIFTKIFGWGAAAPTPASYAYEYEYEYKGSILATISHSLMNLICLAHPGRSFMLPERTMSLTGRPPSQPISCPLALTNSAPSYFSGTICTVFSPMLVIYNFLKNRPIITSSGTLPAHMLVKCIIIRDLANTSCPHAK</sequence>
<protein>
    <submittedName>
        <fullName evidence="1">Uncharacterized protein</fullName>
    </submittedName>
</protein>
<dbReference type="Proteomes" id="UP001152320">
    <property type="component" value="Chromosome 6"/>
</dbReference>
<dbReference type="EMBL" id="JAIZAY010000006">
    <property type="protein sequence ID" value="KAJ8039631.1"/>
    <property type="molecule type" value="Genomic_DNA"/>
</dbReference>
<comment type="caution">
    <text evidence="1">The sequence shown here is derived from an EMBL/GenBank/DDBJ whole genome shotgun (WGS) entry which is preliminary data.</text>
</comment>
<organism evidence="1 2">
    <name type="scientific">Holothuria leucospilota</name>
    <name type="common">Black long sea cucumber</name>
    <name type="synonym">Mertensiothuria leucospilota</name>
    <dbReference type="NCBI Taxonomy" id="206669"/>
    <lineage>
        <taxon>Eukaryota</taxon>
        <taxon>Metazoa</taxon>
        <taxon>Echinodermata</taxon>
        <taxon>Eleutherozoa</taxon>
        <taxon>Echinozoa</taxon>
        <taxon>Holothuroidea</taxon>
        <taxon>Aspidochirotacea</taxon>
        <taxon>Aspidochirotida</taxon>
        <taxon>Holothuriidae</taxon>
        <taxon>Holothuria</taxon>
    </lineage>
</organism>